<dbReference type="InterPro" id="IPR025641">
    <property type="entry name" value="DUF4340"/>
</dbReference>
<dbReference type="Pfam" id="PF14238">
    <property type="entry name" value="DUF4340"/>
    <property type="match status" value="2"/>
</dbReference>
<feature type="domain" description="DUF4340" evidence="1">
    <location>
        <begin position="85"/>
        <end position="200"/>
    </location>
</feature>
<gene>
    <name evidence="2" type="ORF">GCM10022410_09850</name>
</gene>
<evidence type="ECO:0000313" key="2">
    <source>
        <dbReference type="EMBL" id="GAA4065415.1"/>
    </source>
</evidence>
<evidence type="ECO:0000313" key="3">
    <source>
        <dbReference type="Proteomes" id="UP001501734"/>
    </source>
</evidence>
<accession>A0ABP7VEY2</accession>
<evidence type="ECO:0000259" key="1">
    <source>
        <dbReference type="Pfam" id="PF14238"/>
    </source>
</evidence>
<organism evidence="2 3">
    <name type="scientific">Amphibacillus indicireducens</name>
    <dbReference type="NCBI Taxonomy" id="1076330"/>
    <lineage>
        <taxon>Bacteria</taxon>
        <taxon>Bacillati</taxon>
        <taxon>Bacillota</taxon>
        <taxon>Bacilli</taxon>
        <taxon>Bacillales</taxon>
        <taxon>Bacillaceae</taxon>
        <taxon>Amphibacillus</taxon>
    </lineage>
</organism>
<feature type="domain" description="DUF4340" evidence="1">
    <location>
        <begin position="237"/>
        <end position="358"/>
    </location>
</feature>
<keyword evidence="3" id="KW-1185">Reference proteome</keyword>
<proteinExistence type="predicted"/>
<dbReference type="Proteomes" id="UP001501734">
    <property type="component" value="Unassembled WGS sequence"/>
</dbReference>
<dbReference type="RefSeq" id="WP_344910957.1">
    <property type="nucleotide sequence ID" value="NZ_BAABDL010000051.1"/>
</dbReference>
<protein>
    <recommendedName>
        <fullName evidence="1">DUF4340 domain-containing protein</fullName>
    </recommendedName>
</protein>
<name>A0ABP7VEY2_9BACI</name>
<comment type="caution">
    <text evidence="2">The sequence shown here is derived from an EMBL/GenBank/DDBJ whole genome shotgun (WGS) entry which is preliminary data.</text>
</comment>
<sequence length="454" mass="50962">MKKSAKKKQKLSAKQQKMIWGVGIAVVALISVFLAIKAVETSEEIVRFFNSNDEIQAITIQGDEGFKMEKAQDRWTVLGRLEETDQEAVLQALAVLNQMGGEKVEAKRQNVGLDFPRLAIRVDYADDSFKRVSLGNPDPTGGGYYVEVQSEDHSGIYFVENILIDYLPLKVNNYLVTALLPWSPDQVESIKINRQSEMVHLTKNSPYPAEETRTNVGGWFVAEPYTHYYGTSYPEMQELNQALQTLQMNEIVEKDVTDLSQYGLNASSFSIEFTTADDQRTLLIGEAETESTTFARFADANDVFSIANELLTPFEQSASDYHDGYVKIIALDNLSQLSIESERLTVDVNVEKDGDDTHFKVNDQFLFERGFREAYTAIAGLPVAGLSEGAVYQEAEITITSTIVLEDGEKVVVLELVDYDEEHYAAFVNQESDFLVKKAHVDEALTVIEQVLEY</sequence>
<dbReference type="EMBL" id="BAABDL010000051">
    <property type="protein sequence ID" value="GAA4065415.1"/>
    <property type="molecule type" value="Genomic_DNA"/>
</dbReference>
<reference evidence="3" key="1">
    <citation type="journal article" date="2019" name="Int. J. Syst. Evol. Microbiol.">
        <title>The Global Catalogue of Microorganisms (GCM) 10K type strain sequencing project: providing services to taxonomists for standard genome sequencing and annotation.</title>
        <authorList>
            <consortium name="The Broad Institute Genomics Platform"/>
            <consortium name="The Broad Institute Genome Sequencing Center for Infectious Disease"/>
            <person name="Wu L."/>
            <person name="Ma J."/>
        </authorList>
    </citation>
    <scope>NUCLEOTIDE SEQUENCE [LARGE SCALE GENOMIC DNA]</scope>
    <source>
        <strain evidence="3">JCM 17250</strain>
    </source>
</reference>